<protein>
    <recommendedName>
        <fullName evidence="1">B3/B4 tRNA-binding domain-containing protein</fullName>
    </recommendedName>
</protein>
<reference evidence="2 3" key="1">
    <citation type="journal article" date="2021" name="Int. J. Syst. Evol. Microbiol.">
        <title>Reticulibacter mediterranei gen. nov., sp. nov., within the new family Reticulibacteraceae fam. nov., and Ktedonospora formicarum gen. nov., sp. nov., Ktedonobacter robiniae sp. nov., Dictyobacter formicarum sp. nov. and Dictyobacter arantiisoli sp. nov., belonging to the class Ktedonobacteria.</title>
        <authorList>
            <person name="Yabe S."/>
            <person name="Zheng Y."/>
            <person name="Wang C.M."/>
            <person name="Sakai Y."/>
            <person name="Abe K."/>
            <person name="Yokota A."/>
            <person name="Donadio S."/>
            <person name="Cavaletti L."/>
            <person name="Monciardini P."/>
        </authorList>
    </citation>
    <scope>NUCLEOTIDE SEQUENCE [LARGE SCALE GENOMIC DNA]</scope>
    <source>
        <strain evidence="2 3">SOSP1-30</strain>
    </source>
</reference>
<keyword evidence="3" id="KW-1185">Reference proteome</keyword>
<sequence length="243" mass="26756">MMSFGYSADLLARYPQVVGGVILAHGLRNGPTPEKLRDAYLNEQQAVIQRIGKTPLSQLPSLAAWRTAFRGFGVEPTQYRSAAEALLRRLTKKGDIPCINTMVDIGNLVSIRYGLPVAVFDIQSITGKVTVHFADGSERYVLLGADEVEHPEVDEVVFSDEQGLVIARRWCWRQSEPSAAQESTTSAIITIEAHHAEGRADIEQALAELQELLRTYAAGDETRLTATILDASHPRITDEANEE</sequence>
<dbReference type="SMART" id="SM00873">
    <property type="entry name" value="B3_4"/>
    <property type="match status" value="1"/>
</dbReference>
<dbReference type="SUPFAM" id="SSF56037">
    <property type="entry name" value="PheT/TilS domain"/>
    <property type="match status" value="1"/>
</dbReference>
<feature type="domain" description="B3/B4 tRNA-binding" evidence="1">
    <location>
        <begin position="63"/>
        <end position="218"/>
    </location>
</feature>
<dbReference type="Proteomes" id="UP000654345">
    <property type="component" value="Unassembled WGS sequence"/>
</dbReference>
<dbReference type="PANTHER" id="PTHR39209:SF2">
    <property type="entry name" value="CYTOPLASMIC PROTEIN"/>
    <property type="match status" value="1"/>
</dbReference>
<dbReference type="Pfam" id="PF03483">
    <property type="entry name" value="B3_4"/>
    <property type="match status" value="1"/>
</dbReference>
<name>A0ABQ3UQJ7_9CHLR</name>
<accession>A0ABQ3UQJ7</accession>
<comment type="caution">
    <text evidence="2">The sequence shown here is derived from an EMBL/GenBank/DDBJ whole genome shotgun (WGS) entry which is preliminary data.</text>
</comment>
<dbReference type="RefSeq" id="WP_201371697.1">
    <property type="nucleotide sequence ID" value="NZ_BNJG01000001.1"/>
</dbReference>
<evidence type="ECO:0000259" key="1">
    <source>
        <dbReference type="SMART" id="SM00873"/>
    </source>
</evidence>
<dbReference type="PANTHER" id="PTHR39209">
    <property type="match status" value="1"/>
</dbReference>
<gene>
    <name evidence="2" type="ORF">KSB_35290</name>
</gene>
<organism evidence="2 3">
    <name type="scientific">Ktedonobacter robiniae</name>
    <dbReference type="NCBI Taxonomy" id="2778365"/>
    <lineage>
        <taxon>Bacteria</taxon>
        <taxon>Bacillati</taxon>
        <taxon>Chloroflexota</taxon>
        <taxon>Ktedonobacteria</taxon>
        <taxon>Ktedonobacterales</taxon>
        <taxon>Ktedonobacteraceae</taxon>
        <taxon>Ktedonobacter</taxon>
    </lineage>
</organism>
<evidence type="ECO:0000313" key="3">
    <source>
        <dbReference type="Proteomes" id="UP000654345"/>
    </source>
</evidence>
<proteinExistence type="predicted"/>
<dbReference type="InterPro" id="IPR020825">
    <property type="entry name" value="Phe-tRNA_synthase-like_B3/B4"/>
</dbReference>
<evidence type="ECO:0000313" key="2">
    <source>
        <dbReference type="EMBL" id="GHO55054.1"/>
    </source>
</evidence>
<dbReference type="InterPro" id="IPR005146">
    <property type="entry name" value="B3/B4_tRNA-bd"/>
</dbReference>
<dbReference type="EMBL" id="BNJG01000001">
    <property type="protein sequence ID" value="GHO55054.1"/>
    <property type="molecule type" value="Genomic_DNA"/>
</dbReference>
<dbReference type="Gene3D" id="3.50.40.10">
    <property type="entry name" value="Phenylalanyl-trna Synthetase, Chain B, domain 3"/>
    <property type="match status" value="1"/>
</dbReference>